<proteinExistence type="predicted"/>
<dbReference type="Proteomes" id="UP000324585">
    <property type="component" value="Unassembled WGS sequence"/>
</dbReference>
<comment type="caution">
    <text evidence="1">The sequence shown here is derived from an EMBL/GenBank/DDBJ whole genome shotgun (WGS) entry which is preliminary data.</text>
</comment>
<keyword evidence="2" id="KW-1185">Reference proteome</keyword>
<protein>
    <submittedName>
        <fullName evidence="1">Uncharacterized protein</fullName>
    </submittedName>
</protein>
<reference evidence="2" key="1">
    <citation type="journal article" date="2019" name="Nat. Commun.">
        <title>Expansion of phycobilisome linker gene families in mesophilic red algae.</title>
        <authorList>
            <person name="Lee J."/>
            <person name="Kim D."/>
            <person name="Bhattacharya D."/>
            <person name="Yoon H.S."/>
        </authorList>
    </citation>
    <scope>NUCLEOTIDE SEQUENCE [LARGE SCALE GENOMIC DNA]</scope>
    <source>
        <strain evidence="2">CCMP 1328</strain>
    </source>
</reference>
<evidence type="ECO:0000313" key="2">
    <source>
        <dbReference type="Proteomes" id="UP000324585"/>
    </source>
</evidence>
<dbReference type="AlphaFoldDB" id="A0A5J4YHE1"/>
<dbReference type="EMBL" id="VRMN01000020">
    <property type="protein sequence ID" value="KAA8490668.1"/>
    <property type="molecule type" value="Genomic_DNA"/>
</dbReference>
<gene>
    <name evidence="1" type="ORF">FVE85_3817</name>
</gene>
<evidence type="ECO:0000313" key="1">
    <source>
        <dbReference type="EMBL" id="KAA8490668.1"/>
    </source>
</evidence>
<sequence>MPVVKQAYTEQLSKMAAMQHAQLNVKREVITARFVQDIMALLAQMTEARETENSTSSAGSYSAFVKMPQALKPAPMIF</sequence>
<organism evidence="1 2">
    <name type="scientific">Porphyridium purpureum</name>
    <name type="common">Red alga</name>
    <name type="synonym">Porphyridium cruentum</name>
    <dbReference type="NCBI Taxonomy" id="35688"/>
    <lineage>
        <taxon>Eukaryota</taxon>
        <taxon>Rhodophyta</taxon>
        <taxon>Bangiophyceae</taxon>
        <taxon>Porphyridiales</taxon>
        <taxon>Porphyridiaceae</taxon>
        <taxon>Porphyridium</taxon>
    </lineage>
</organism>
<accession>A0A5J4YHE1</accession>
<name>A0A5J4YHE1_PORPP</name>